<proteinExistence type="predicted"/>
<sequence length="281" mass="31867">MGVNVIESCPQVREFMNGIETAYELTGIKSEVSVQYSDDKQKLYATIEFQGVTRDISIPKRFLLNDVDKFPEPAVGIEGFTVRFSPDTFILKKSATNDYSVDIFVDNVESNEDDLAQATLFGIPEPFLFGLKGALDREVFMRVVKQGEDYVLEISKTLEGFHKGDIVTRKWGHPIQIFDINININLGEIDRGVGLSTDKNWARVVPADDVFKLYKNGKLVLSLSRCSVDDNLIPAFIDNEQKYKGCLYITETRDGIHLVSWFMAEDEERIYVQPLSRNSRG</sequence>
<gene>
    <name evidence="1" type="ORF">C3I27_03815</name>
</gene>
<evidence type="ECO:0000313" key="2">
    <source>
        <dbReference type="Proteomes" id="UP000287197"/>
    </source>
</evidence>
<organism evidence="1 2">
    <name type="scientific">Campylobacter jejuni</name>
    <dbReference type="NCBI Taxonomy" id="197"/>
    <lineage>
        <taxon>Bacteria</taxon>
        <taxon>Pseudomonadati</taxon>
        <taxon>Campylobacterota</taxon>
        <taxon>Epsilonproteobacteria</taxon>
        <taxon>Campylobacterales</taxon>
        <taxon>Campylobacteraceae</taxon>
        <taxon>Campylobacter</taxon>
    </lineage>
</organism>
<dbReference type="AlphaFoldDB" id="A0AAX1Z4R1"/>
<dbReference type="Proteomes" id="UP000287197">
    <property type="component" value="Unassembled WGS sequence"/>
</dbReference>
<dbReference type="RefSeq" id="WP_126262860.1">
    <property type="nucleotide sequence ID" value="NZ_PQZD01000003.1"/>
</dbReference>
<protein>
    <submittedName>
        <fullName evidence="1">Uncharacterized protein</fullName>
    </submittedName>
</protein>
<reference evidence="1" key="1">
    <citation type="submission" date="2018-01" db="EMBL/GenBank/DDBJ databases">
        <authorList>
            <person name="Kovanen S."/>
            <person name="Nieminen T."/>
            <person name="Pohja-Mykra M."/>
            <person name="Raunio-Saarnisto M."/>
            <person name="Sauvala M."/>
            <person name="Fredriksson-Ahomaa M."/>
            <person name="Hanninen M.-L."/>
            <person name="Kivisto R."/>
        </authorList>
    </citation>
    <scope>NUCLEOTIDE SEQUENCE</scope>
    <source>
        <strain evidence="1">SO-26</strain>
    </source>
</reference>
<dbReference type="EMBL" id="PQZD01000003">
    <property type="protein sequence ID" value="RTI48554.1"/>
    <property type="molecule type" value="Genomic_DNA"/>
</dbReference>
<comment type="caution">
    <text evidence="1">The sequence shown here is derived from an EMBL/GenBank/DDBJ whole genome shotgun (WGS) entry which is preliminary data.</text>
</comment>
<name>A0AAX1Z4R1_CAMJU</name>
<reference evidence="1" key="2">
    <citation type="journal article" date="2019" name="Appl. Environ. Microbiol.">
        <title>Population genetics and characterization of Campylobacter jejuni isolates in western jackdaws and game birds in Finland.</title>
        <authorList>
            <person name="Kovanen S."/>
            <person name="Rossi M."/>
            <person name="Pohja-Mykra M."/>
            <person name="Nieminen T."/>
            <person name="Raunio-Saarnisto M."/>
            <person name="Sauvala M."/>
            <person name="Fredriksson-Ahomaa M."/>
            <person name="Hanninen M.L."/>
            <person name="Kivisto R."/>
        </authorList>
    </citation>
    <scope>NUCLEOTIDE SEQUENCE</scope>
    <source>
        <strain evidence="1">SO-26</strain>
    </source>
</reference>
<accession>A0AAX1Z4R1</accession>
<evidence type="ECO:0000313" key="1">
    <source>
        <dbReference type="EMBL" id="RTI48554.1"/>
    </source>
</evidence>